<dbReference type="EMBL" id="CAEZZS010000010">
    <property type="protein sequence ID" value="CAB4771223.1"/>
    <property type="molecule type" value="Genomic_DNA"/>
</dbReference>
<dbReference type="PROSITE" id="PS51462">
    <property type="entry name" value="NUDIX"/>
    <property type="match status" value="1"/>
</dbReference>
<dbReference type="PANTHER" id="PTHR21340">
    <property type="entry name" value="DIADENOSINE 5,5-P1,P4-TETRAPHOSPHATE PYROPHOSPHOHYDROLASE MUTT"/>
    <property type="match status" value="1"/>
</dbReference>
<dbReference type="EMBL" id="CAFBLI010000042">
    <property type="protein sequence ID" value="CAB4866229.1"/>
    <property type="molecule type" value="Genomic_DNA"/>
</dbReference>
<dbReference type="EMBL" id="CAEZXH010000012">
    <property type="protein sequence ID" value="CAB4678356.1"/>
    <property type="molecule type" value="Genomic_DNA"/>
</dbReference>
<dbReference type="AlphaFoldDB" id="A0A6J7DCU4"/>
<sequence length="142" mass="15844">MQEISKNLNPLEINAAGAILYRKCGNQLEIALVYRLHYIDWSFPKGKAEAGESLLAAARREVLEETGCTANFGPFIAQITYAVSGVQKKVSYWAAEAVTTDGVIIDTQEIAEVKWVSLGEARNLLSYEKDREVLTFFEKLIN</sequence>
<dbReference type="InterPro" id="IPR020476">
    <property type="entry name" value="Nudix_hydrolase"/>
</dbReference>
<dbReference type="Pfam" id="PF00293">
    <property type="entry name" value="NUDIX"/>
    <property type="match status" value="1"/>
</dbReference>
<evidence type="ECO:0000256" key="1">
    <source>
        <dbReference type="ARBA" id="ARBA00022801"/>
    </source>
</evidence>
<feature type="domain" description="Nudix hydrolase" evidence="2">
    <location>
        <begin position="11"/>
        <end position="138"/>
    </location>
</feature>
<evidence type="ECO:0000313" key="4">
    <source>
        <dbReference type="EMBL" id="CAB4678356.1"/>
    </source>
</evidence>
<dbReference type="CDD" id="cd03673">
    <property type="entry name" value="NUDIX_Ap6A_hydrolase"/>
    <property type="match status" value="1"/>
</dbReference>
<evidence type="ECO:0000313" key="3">
    <source>
        <dbReference type="EMBL" id="CAB4597730.1"/>
    </source>
</evidence>
<name>A0A6J7DCU4_9ZZZZ</name>
<reference evidence="7" key="1">
    <citation type="submission" date="2020-05" db="EMBL/GenBank/DDBJ databases">
        <authorList>
            <person name="Chiriac C."/>
            <person name="Salcher M."/>
            <person name="Ghai R."/>
            <person name="Kavagutti S V."/>
        </authorList>
    </citation>
    <scope>NUCLEOTIDE SEQUENCE</scope>
</reference>
<dbReference type="EMBL" id="CAFBPY010000018">
    <property type="protein sequence ID" value="CAB5034780.1"/>
    <property type="molecule type" value="Genomic_DNA"/>
</dbReference>
<dbReference type="EMBL" id="CAEZYJ010000154">
    <property type="protein sequence ID" value="CAB4725642.1"/>
    <property type="molecule type" value="Genomic_DNA"/>
</dbReference>
<evidence type="ECO:0000313" key="7">
    <source>
        <dbReference type="EMBL" id="CAB4866229.1"/>
    </source>
</evidence>
<dbReference type="GO" id="GO:0006754">
    <property type="term" value="P:ATP biosynthetic process"/>
    <property type="evidence" value="ECO:0007669"/>
    <property type="project" value="TreeGrafter"/>
</dbReference>
<evidence type="ECO:0000259" key="2">
    <source>
        <dbReference type="PROSITE" id="PS51462"/>
    </source>
</evidence>
<dbReference type="PROSITE" id="PS00893">
    <property type="entry name" value="NUDIX_BOX"/>
    <property type="match status" value="1"/>
</dbReference>
<evidence type="ECO:0000313" key="6">
    <source>
        <dbReference type="EMBL" id="CAB4771223.1"/>
    </source>
</evidence>
<dbReference type="Gene3D" id="3.90.79.10">
    <property type="entry name" value="Nucleoside Triphosphate Pyrophosphohydrolase"/>
    <property type="match status" value="1"/>
</dbReference>
<accession>A0A6J7DCU4</accession>
<dbReference type="InterPro" id="IPR051325">
    <property type="entry name" value="Nudix_hydrolase_domain"/>
</dbReference>
<organism evidence="7">
    <name type="scientific">freshwater metagenome</name>
    <dbReference type="NCBI Taxonomy" id="449393"/>
    <lineage>
        <taxon>unclassified sequences</taxon>
        <taxon>metagenomes</taxon>
        <taxon>ecological metagenomes</taxon>
    </lineage>
</organism>
<dbReference type="EMBL" id="CAEZUJ010000016">
    <property type="protein sequence ID" value="CAB4597730.1"/>
    <property type="molecule type" value="Genomic_DNA"/>
</dbReference>
<dbReference type="InterPro" id="IPR020084">
    <property type="entry name" value="NUDIX_hydrolase_CS"/>
</dbReference>
<dbReference type="GO" id="GO:0006167">
    <property type="term" value="P:AMP biosynthetic process"/>
    <property type="evidence" value="ECO:0007669"/>
    <property type="project" value="TreeGrafter"/>
</dbReference>
<keyword evidence="1" id="KW-0378">Hydrolase</keyword>
<dbReference type="PRINTS" id="PR00502">
    <property type="entry name" value="NUDIXFAMILY"/>
</dbReference>
<proteinExistence type="predicted"/>
<dbReference type="SUPFAM" id="SSF55811">
    <property type="entry name" value="Nudix"/>
    <property type="match status" value="1"/>
</dbReference>
<evidence type="ECO:0000313" key="5">
    <source>
        <dbReference type="EMBL" id="CAB4725642.1"/>
    </source>
</evidence>
<dbReference type="InterPro" id="IPR015797">
    <property type="entry name" value="NUDIX_hydrolase-like_dom_sf"/>
</dbReference>
<gene>
    <name evidence="3" type="ORF">UFOPK1811_00584</name>
    <name evidence="4" type="ORF">UFOPK2360_00351</name>
    <name evidence="5" type="ORF">UFOPK2659_00954</name>
    <name evidence="6" type="ORF">UFOPK2922_00359</name>
    <name evidence="7" type="ORF">UFOPK3306_00698</name>
    <name evidence="8" type="ORF">UFOPK4209_00212</name>
</gene>
<dbReference type="GO" id="GO:0004081">
    <property type="term" value="F:bis(5'-nucleosyl)-tetraphosphatase (asymmetrical) activity"/>
    <property type="evidence" value="ECO:0007669"/>
    <property type="project" value="TreeGrafter"/>
</dbReference>
<dbReference type="InterPro" id="IPR000086">
    <property type="entry name" value="NUDIX_hydrolase_dom"/>
</dbReference>
<evidence type="ECO:0000313" key="8">
    <source>
        <dbReference type="EMBL" id="CAB5034780.1"/>
    </source>
</evidence>
<dbReference type="PANTHER" id="PTHR21340:SF0">
    <property type="entry name" value="BIS(5'-NUCLEOSYL)-TETRAPHOSPHATASE [ASYMMETRICAL]"/>
    <property type="match status" value="1"/>
</dbReference>
<protein>
    <submittedName>
        <fullName evidence="7">Unannotated protein</fullName>
    </submittedName>
</protein>